<dbReference type="Proteomes" id="UP000708208">
    <property type="component" value="Unassembled WGS sequence"/>
</dbReference>
<evidence type="ECO:0000313" key="2">
    <source>
        <dbReference type="Proteomes" id="UP000708208"/>
    </source>
</evidence>
<keyword evidence="2" id="KW-1185">Reference proteome</keyword>
<feature type="non-terminal residue" evidence="1">
    <location>
        <position position="1"/>
    </location>
</feature>
<organism evidence="1 2">
    <name type="scientific">Allacma fusca</name>
    <dbReference type="NCBI Taxonomy" id="39272"/>
    <lineage>
        <taxon>Eukaryota</taxon>
        <taxon>Metazoa</taxon>
        <taxon>Ecdysozoa</taxon>
        <taxon>Arthropoda</taxon>
        <taxon>Hexapoda</taxon>
        <taxon>Collembola</taxon>
        <taxon>Symphypleona</taxon>
        <taxon>Sminthuridae</taxon>
        <taxon>Allacma</taxon>
    </lineage>
</organism>
<sequence>MSCDTNPLGVELDQYVANNILLLTGNFNVDPCSFHPVLEDQHFPSHNPGIGIKLETPEVPCHVIPETLICPEGQGPTLPSHIIIKIYPEENELETLLN</sequence>
<gene>
    <name evidence="1" type="ORF">AFUS01_LOCUS17853</name>
</gene>
<protein>
    <submittedName>
        <fullName evidence="1">Uncharacterized protein</fullName>
    </submittedName>
</protein>
<reference evidence="1" key="1">
    <citation type="submission" date="2021-06" db="EMBL/GenBank/DDBJ databases">
        <authorList>
            <person name="Hodson N. C."/>
            <person name="Mongue J. A."/>
            <person name="Jaron S. K."/>
        </authorList>
    </citation>
    <scope>NUCLEOTIDE SEQUENCE</scope>
</reference>
<evidence type="ECO:0000313" key="1">
    <source>
        <dbReference type="EMBL" id="CAG7729116.1"/>
    </source>
</evidence>
<comment type="caution">
    <text evidence="1">The sequence shown here is derived from an EMBL/GenBank/DDBJ whole genome shotgun (WGS) entry which is preliminary data.</text>
</comment>
<dbReference type="EMBL" id="CAJVCH010173638">
    <property type="protein sequence ID" value="CAG7729116.1"/>
    <property type="molecule type" value="Genomic_DNA"/>
</dbReference>
<accession>A0A8J2KPD5</accession>
<name>A0A8J2KPD5_9HEXA</name>
<proteinExistence type="predicted"/>
<dbReference type="AlphaFoldDB" id="A0A8J2KPD5"/>